<protein>
    <recommendedName>
        <fullName evidence="3">SYO1-like TPR repeats domain-containing protein</fullName>
    </recommendedName>
</protein>
<dbReference type="Pfam" id="PF25567">
    <property type="entry name" value="TPR_SYO1"/>
    <property type="match status" value="1"/>
</dbReference>
<feature type="compositionally biased region" description="Basic residues" evidence="2">
    <location>
        <begin position="1"/>
        <end position="12"/>
    </location>
</feature>
<keyword evidence="5" id="KW-1185">Reference proteome</keyword>
<dbReference type="InterPro" id="IPR052616">
    <property type="entry name" value="SYO1-like"/>
</dbReference>
<sequence length="637" mass="71589">MGKQKRERRRPHKENPTGLPSVRDFEATETENTANEDREIALHRVYEEIQSANVEEKLSGLQTIESMSCDSALAIQIAKSGIAKLIGPLLVDKNVLVRASSATALRFIADNGDTEAHASLLEDDIMTPLCTLLKQYYTDWQPKADQNKKGIGTDEQEAFIQAVTLLWTLCEHNEQAVKCCNEEDLVPVLIKFFNVTTYGIEIVTVIVQCLLSLSEDNIVAIKQLKCCEDTLIQFLCMETNDTNLSEVVCLKTAISGLLINLTECIGNNPINTVCKVINVLSDTLSIDCKQVLSNLVSILPHEKNAFSSSAKKKVQQGRRILGAQQQALEILANLCSEDQENENESDLDDSDIETEVTDDVCMDDKLYKTIFSLPLEIVEVFNSCNIVKKVWDKTKAVDKDTIEILEQNVEGRSVLKQMHTLNCRAYLCLNNLMLNLEIDALGGVENIYRMWMEMGRVVFKDAKLNDIELLESATAAMRADIQKLSEAKANIFNRLTLVDILPMLNGERQCSNANVQVNLIRMLGNLALILMNSDTLEARELIKHISTFLLDTSMSEPKIWIIAESLDAIMDIYAEDDSDQLASEINLLEKLQTLIPQFKNKMRQQKKTLGDNIAVVSTVNANITRFMKYKEKRIKDL</sequence>
<dbReference type="InterPro" id="IPR016024">
    <property type="entry name" value="ARM-type_fold"/>
</dbReference>
<evidence type="ECO:0000259" key="3">
    <source>
        <dbReference type="Pfam" id="PF25567"/>
    </source>
</evidence>
<evidence type="ECO:0000313" key="4">
    <source>
        <dbReference type="EMBL" id="CAL7950932.1"/>
    </source>
</evidence>
<dbReference type="InterPro" id="IPR057990">
    <property type="entry name" value="TPR_SYO1"/>
</dbReference>
<accession>A0ABP1PF58</accession>
<organism evidence="4 5">
    <name type="scientific">Xylocopa violacea</name>
    <name type="common">Violet carpenter bee</name>
    <name type="synonym">Apis violacea</name>
    <dbReference type="NCBI Taxonomy" id="135666"/>
    <lineage>
        <taxon>Eukaryota</taxon>
        <taxon>Metazoa</taxon>
        <taxon>Ecdysozoa</taxon>
        <taxon>Arthropoda</taxon>
        <taxon>Hexapoda</taxon>
        <taxon>Insecta</taxon>
        <taxon>Pterygota</taxon>
        <taxon>Neoptera</taxon>
        <taxon>Endopterygota</taxon>
        <taxon>Hymenoptera</taxon>
        <taxon>Apocrita</taxon>
        <taxon>Aculeata</taxon>
        <taxon>Apoidea</taxon>
        <taxon>Anthophila</taxon>
        <taxon>Apidae</taxon>
        <taxon>Xylocopa</taxon>
        <taxon>Xylocopa</taxon>
    </lineage>
</organism>
<evidence type="ECO:0000256" key="1">
    <source>
        <dbReference type="ARBA" id="ARBA00049983"/>
    </source>
</evidence>
<gene>
    <name evidence="4" type="ORF">XYLVIOL_LOCUS10271</name>
</gene>
<reference evidence="4 5" key="1">
    <citation type="submission" date="2024-08" db="EMBL/GenBank/DDBJ databases">
        <authorList>
            <person name="Will J Nash"/>
            <person name="Angela Man"/>
            <person name="Seanna McTaggart"/>
            <person name="Kendall Baker"/>
            <person name="Tom Barker"/>
            <person name="Leah Catchpole"/>
            <person name="Alex Durrant"/>
            <person name="Karim Gharbi"/>
            <person name="Naomi Irish"/>
            <person name="Gemy Kaithakottil"/>
            <person name="Debby Ku"/>
            <person name="Aaliyah Providence"/>
            <person name="Felix Shaw"/>
            <person name="David Swarbreck"/>
            <person name="Chris Watkins"/>
            <person name="Ann M. McCartney"/>
            <person name="Giulio Formenti"/>
            <person name="Alice Mouton"/>
            <person name="Noel Vella"/>
            <person name="Bjorn M von Reumont"/>
            <person name="Adriana Vella"/>
            <person name="Wilfried Haerty"/>
        </authorList>
    </citation>
    <scope>NUCLEOTIDE SEQUENCE [LARGE SCALE GENOMIC DNA]</scope>
</reference>
<evidence type="ECO:0000256" key="2">
    <source>
        <dbReference type="SAM" id="MobiDB-lite"/>
    </source>
</evidence>
<dbReference type="InterPro" id="IPR011989">
    <property type="entry name" value="ARM-like"/>
</dbReference>
<dbReference type="EMBL" id="CAXAJV020001300">
    <property type="protein sequence ID" value="CAL7950932.1"/>
    <property type="molecule type" value="Genomic_DNA"/>
</dbReference>
<feature type="region of interest" description="Disordered" evidence="2">
    <location>
        <begin position="1"/>
        <end position="37"/>
    </location>
</feature>
<proteinExistence type="inferred from homology"/>
<dbReference type="PANTHER" id="PTHR13347:SF1">
    <property type="entry name" value="HEAT REPEAT-CONTAINING PROTEIN 3"/>
    <property type="match status" value="1"/>
</dbReference>
<feature type="domain" description="SYO1-like TPR repeats" evidence="3">
    <location>
        <begin position="376"/>
        <end position="633"/>
    </location>
</feature>
<name>A0ABP1PF58_XYLVO</name>
<dbReference type="Proteomes" id="UP001642520">
    <property type="component" value="Unassembled WGS sequence"/>
</dbReference>
<comment type="similarity">
    <text evidence="1">Belongs to the nuclear import and ribosome assembly adapter family.</text>
</comment>
<dbReference type="Gene3D" id="1.25.10.10">
    <property type="entry name" value="Leucine-rich Repeat Variant"/>
    <property type="match status" value="1"/>
</dbReference>
<dbReference type="SUPFAM" id="SSF48371">
    <property type="entry name" value="ARM repeat"/>
    <property type="match status" value="1"/>
</dbReference>
<dbReference type="PANTHER" id="PTHR13347">
    <property type="entry name" value="HEAT REPEAT-CONTAINING PROTEIN 3"/>
    <property type="match status" value="1"/>
</dbReference>
<comment type="caution">
    <text evidence="4">The sequence shown here is derived from an EMBL/GenBank/DDBJ whole genome shotgun (WGS) entry which is preliminary data.</text>
</comment>
<evidence type="ECO:0000313" key="5">
    <source>
        <dbReference type="Proteomes" id="UP001642520"/>
    </source>
</evidence>